<dbReference type="InParanoid" id="K3X8V2"/>
<feature type="active site" evidence="1">
    <location>
        <position position="143"/>
    </location>
</feature>
<feature type="active site" evidence="1">
    <location>
        <position position="125"/>
    </location>
</feature>
<dbReference type="PANTHER" id="PTHR15750">
    <property type="entry name" value="VASOHIBIN-1-LIKE ISOFORM X2"/>
    <property type="match status" value="1"/>
</dbReference>
<evidence type="ECO:0000313" key="3">
    <source>
        <dbReference type="EnsemblProtists" id="PYU1_T013651"/>
    </source>
</evidence>
<dbReference type="STRING" id="431595.K3X8V2"/>
<dbReference type="EnsemblProtists" id="PYU1_T013651">
    <property type="protein sequence ID" value="PYU1_T013651"/>
    <property type="gene ID" value="PYU1_G013622"/>
</dbReference>
<dbReference type="HOGENOM" id="CLU_045914_0_0_1"/>
<organism evidence="3 4">
    <name type="scientific">Globisporangium ultimum (strain ATCC 200006 / CBS 805.95 / DAOM BR144)</name>
    <name type="common">Pythium ultimum</name>
    <dbReference type="NCBI Taxonomy" id="431595"/>
    <lineage>
        <taxon>Eukaryota</taxon>
        <taxon>Sar</taxon>
        <taxon>Stramenopiles</taxon>
        <taxon>Oomycota</taxon>
        <taxon>Peronosporomycetes</taxon>
        <taxon>Pythiales</taxon>
        <taxon>Pythiaceae</taxon>
        <taxon>Globisporangium</taxon>
    </lineage>
</organism>
<dbReference type="Pfam" id="PF14822">
    <property type="entry name" value="Vasohibin"/>
    <property type="match status" value="1"/>
</dbReference>
<dbReference type="AlphaFoldDB" id="K3X8V2"/>
<dbReference type="Proteomes" id="UP000019132">
    <property type="component" value="Unassembled WGS sequence"/>
</dbReference>
<protein>
    <recommendedName>
        <fullName evidence="5">Vasohibin</fullName>
    </recommendedName>
</protein>
<name>K3X8V2_GLOUD</name>
<dbReference type="VEuPathDB" id="FungiDB:PYU1_G013622"/>
<dbReference type="PANTHER" id="PTHR15750:SF2">
    <property type="entry name" value="VASOHIBIN"/>
    <property type="match status" value="1"/>
</dbReference>
<accession>K3X8V2</accession>
<feature type="region of interest" description="Disordered" evidence="2">
    <location>
        <begin position="275"/>
        <end position="305"/>
    </location>
</feature>
<evidence type="ECO:0000256" key="1">
    <source>
        <dbReference type="PIRSR" id="PIRSR628131-1"/>
    </source>
</evidence>
<dbReference type="InterPro" id="IPR028131">
    <property type="entry name" value="VASH1"/>
</dbReference>
<reference evidence="4" key="2">
    <citation type="submission" date="2010-04" db="EMBL/GenBank/DDBJ databases">
        <authorList>
            <person name="Buell R."/>
            <person name="Hamilton J."/>
            <person name="Hostetler J."/>
        </authorList>
    </citation>
    <scope>NUCLEOTIDE SEQUENCE [LARGE SCALE GENOMIC DNA]</scope>
    <source>
        <strain evidence="4">DAOM:BR144</strain>
    </source>
</reference>
<sequence length="328" mass="37078">MSAVTSEELQQAWQKVKHAKTLPDPPTIKLPLFSIKTPIKTRLIGIQHVINTLEYNYTGTQYFDVNKNRSFKSIVSTAKDIVNETLPIQCLEAVFLASYLTANASDLERFPISFKSIAGTNVHRHIILAVRYQHNKWGALGLSRSDKLMYKELKYASLSELIQDFCHEFELLYHRVLKVYVGFPFSHDIHSSEKVEWRVMNISLEFNEWTDAAQHFDSFAKDAVDILAYKKSKGVLPESFAAKFLLHTPESESGASKNAIKSPDKRRLTFSPSTFEFPPAGYEEDDAAADSLKAGEASPEKDLPKPILVAPDRLEFKPTLALRGNLRS</sequence>
<proteinExistence type="predicted"/>
<keyword evidence="4" id="KW-1185">Reference proteome</keyword>
<dbReference type="EMBL" id="GL376597">
    <property type="status" value="NOT_ANNOTATED_CDS"/>
    <property type="molecule type" value="Genomic_DNA"/>
</dbReference>
<reference evidence="4" key="1">
    <citation type="journal article" date="2010" name="Genome Biol.">
        <title>Genome sequence of the necrotrophic plant pathogen Pythium ultimum reveals original pathogenicity mechanisms and effector repertoire.</title>
        <authorList>
            <person name="Levesque C.A."/>
            <person name="Brouwer H."/>
            <person name="Cano L."/>
            <person name="Hamilton J.P."/>
            <person name="Holt C."/>
            <person name="Huitema E."/>
            <person name="Raffaele S."/>
            <person name="Robideau G.P."/>
            <person name="Thines M."/>
            <person name="Win J."/>
            <person name="Zerillo M.M."/>
            <person name="Beakes G.W."/>
            <person name="Boore J.L."/>
            <person name="Busam D."/>
            <person name="Dumas B."/>
            <person name="Ferriera S."/>
            <person name="Fuerstenberg S.I."/>
            <person name="Gachon C.M."/>
            <person name="Gaulin E."/>
            <person name="Govers F."/>
            <person name="Grenville-Briggs L."/>
            <person name="Horner N."/>
            <person name="Hostetler J."/>
            <person name="Jiang R.H."/>
            <person name="Johnson J."/>
            <person name="Krajaejun T."/>
            <person name="Lin H."/>
            <person name="Meijer H.J."/>
            <person name="Moore B."/>
            <person name="Morris P."/>
            <person name="Phuntmart V."/>
            <person name="Puiu D."/>
            <person name="Shetty J."/>
            <person name="Stajich J.E."/>
            <person name="Tripathy S."/>
            <person name="Wawra S."/>
            <person name="van West P."/>
            <person name="Whitty B.R."/>
            <person name="Coutinho P.M."/>
            <person name="Henrissat B."/>
            <person name="Martin F."/>
            <person name="Thomas P.D."/>
            <person name="Tyler B.M."/>
            <person name="De Vries R.P."/>
            <person name="Kamoun S."/>
            <person name="Yandell M."/>
            <person name="Tisserat N."/>
            <person name="Buell C.R."/>
        </authorList>
    </citation>
    <scope>NUCLEOTIDE SEQUENCE</scope>
    <source>
        <strain evidence="4">DAOM:BR144</strain>
    </source>
</reference>
<evidence type="ECO:0008006" key="5">
    <source>
        <dbReference type="Google" id="ProtNLM"/>
    </source>
</evidence>
<feature type="active site" evidence="1">
    <location>
        <position position="90"/>
    </location>
</feature>
<evidence type="ECO:0000256" key="2">
    <source>
        <dbReference type="SAM" id="MobiDB-lite"/>
    </source>
</evidence>
<reference evidence="3" key="3">
    <citation type="submission" date="2015-02" db="UniProtKB">
        <authorList>
            <consortium name="EnsemblProtists"/>
        </authorList>
    </citation>
    <scope>IDENTIFICATION</scope>
    <source>
        <strain evidence="3">DAOM BR144</strain>
    </source>
</reference>
<evidence type="ECO:0000313" key="4">
    <source>
        <dbReference type="Proteomes" id="UP000019132"/>
    </source>
</evidence>
<dbReference type="eggNOG" id="ENOG502QPPX">
    <property type="taxonomic scope" value="Eukaryota"/>
</dbReference>
<dbReference type="GO" id="GO:0005737">
    <property type="term" value="C:cytoplasm"/>
    <property type="evidence" value="ECO:0007669"/>
    <property type="project" value="InterPro"/>
</dbReference>